<feature type="chain" id="PRO_5015560882" evidence="3">
    <location>
        <begin position="22"/>
        <end position="428"/>
    </location>
</feature>
<evidence type="ECO:0000256" key="2">
    <source>
        <dbReference type="ARBA" id="ARBA00022737"/>
    </source>
</evidence>
<organism evidence="5 6">
    <name type="scientific">Photobacterium sanctipauli</name>
    <dbReference type="NCBI Taxonomy" id="1342794"/>
    <lineage>
        <taxon>Bacteria</taxon>
        <taxon>Pseudomonadati</taxon>
        <taxon>Pseudomonadota</taxon>
        <taxon>Gammaproteobacteria</taxon>
        <taxon>Vibrionales</taxon>
        <taxon>Vibrionaceae</taxon>
        <taxon>Photobacterium</taxon>
    </lineage>
</organism>
<feature type="domain" description="Rhodanese" evidence="4">
    <location>
        <begin position="159"/>
        <end position="265"/>
    </location>
</feature>
<dbReference type="Proteomes" id="UP000241771">
    <property type="component" value="Unassembled WGS sequence"/>
</dbReference>
<protein>
    <submittedName>
        <fullName evidence="5">Sulfurtransferase</fullName>
    </submittedName>
</protein>
<dbReference type="InterPro" id="IPR045078">
    <property type="entry name" value="TST/MPST-like"/>
</dbReference>
<dbReference type="CDD" id="cd01448">
    <property type="entry name" value="TST_Repeat_1"/>
    <property type="match status" value="1"/>
</dbReference>
<dbReference type="InterPro" id="IPR036873">
    <property type="entry name" value="Rhodanese-like_dom_sf"/>
</dbReference>
<evidence type="ECO:0000313" key="6">
    <source>
        <dbReference type="Proteomes" id="UP000241771"/>
    </source>
</evidence>
<dbReference type="CDD" id="cd01449">
    <property type="entry name" value="TST_Repeat_2"/>
    <property type="match status" value="1"/>
</dbReference>
<keyword evidence="6" id="KW-1185">Reference proteome</keyword>
<reference evidence="5 6" key="1">
    <citation type="submission" date="2018-01" db="EMBL/GenBank/DDBJ databases">
        <title>Whole genome sequencing of Histamine producing bacteria.</title>
        <authorList>
            <person name="Butler K."/>
        </authorList>
    </citation>
    <scope>NUCLEOTIDE SEQUENCE [LARGE SCALE GENOMIC DNA]</scope>
    <source>
        <strain evidence="5 6">DSM 100436</strain>
    </source>
</reference>
<evidence type="ECO:0000256" key="3">
    <source>
        <dbReference type="SAM" id="SignalP"/>
    </source>
</evidence>
<feature type="domain" description="Rhodanese" evidence="4">
    <location>
        <begin position="30"/>
        <end position="123"/>
    </location>
</feature>
<dbReference type="AlphaFoldDB" id="A0A2T3NNE9"/>
<evidence type="ECO:0000256" key="1">
    <source>
        <dbReference type="ARBA" id="ARBA00022679"/>
    </source>
</evidence>
<dbReference type="SMART" id="SM00450">
    <property type="entry name" value="RHOD"/>
    <property type="match status" value="3"/>
</dbReference>
<dbReference type="InterPro" id="IPR001763">
    <property type="entry name" value="Rhodanese-like_dom"/>
</dbReference>
<dbReference type="PANTHER" id="PTHR11364">
    <property type="entry name" value="THIOSULFATE SULFERTANSFERASE"/>
    <property type="match status" value="1"/>
</dbReference>
<evidence type="ECO:0000313" key="5">
    <source>
        <dbReference type="EMBL" id="PSW17210.1"/>
    </source>
</evidence>
<keyword evidence="3" id="KW-0732">Signal</keyword>
<feature type="signal peptide" evidence="3">
    <location>
        <begin position="1"/>
        <end position="21"/>
    </location>
</feature>
<accession>A0A2T3NNE9</accession>
<dbReference type="Pfam" id="PF00581">
    <property type="entry name" value="Rhodanese"/>
    <property type="match status" value="2"/>
</dbReference>
<keyword evidence="2" id="KW-0677">Repeat</keyword>
<dbReference type="EMBL" id="PYMA01000015">
    <property type="protein sequence ID" value="PSW17210.1"/>
    <property type="molecule type" value="Genomic_DNA"/>
</dbReference>
<dbReference type="PANTHER" id="PTHR11364:SF27">
    <property type="entry name" value="SULFURTRANSFERASE"/>
    <property type="match status" value="1"/>
</dbReference>
<gene>
    <name evidence="5" type="ORF">C9I98_19580</name>
</gene>
<comment type="caution">
    <text evidence="5">The sequence shown here is derived from an EMBL/GenBank/DDBJ whole genome shotgun (WGS) entry which is preliminary data.</text>
</comment>
<dbReference type="RefSeq" id="WP_107272384.1">
    <property type="nucleotide sequence ID" value="NZ_PYMA01000015.1"/>
</dbReference>
<keyword evidence="1 5" id="KW-0808">Transferase</keyword>
<proteinExistence type="predicted"/>
<dbReference type="PROSITE" id="PS50206">
    <property type="entry name" value="RHODANESE_3"/>
    <property type="match status" value="3"/>
</dbReference>
<feature type="domain" description="Rhodanese" evidence="4">
    <location>
        <begin position="338"/>
        <end position="419"/>
    </location>
</feature>
<dbReference type="Gene3D" id="3.40.250.10">
    <property type="entry name" value="Rhodanese-like domain"/>
    <property type="match status" value="3"/>
</dbReference>
<evidence type="ECO:0000259" key="4">
    <source>
        <dbReference type="PROSITE" id="PS50206"/>
    </source>
</evidence>
<sequence length="428" mass="48611">MQNFKWLSIPLLTLFSPQLLATTFDQLAELSFPHQVIDCRSSNYFNGWPEGEATRGGHYPNAINFDADWLSTLRPPKLQALLDSHGIDVERPTYLYCHEEKAQHIKQQFEQLGNDDVTIISEPIASYSGELMALPNYQQLVPASWVQQLINGEHVAHPPAKGFKIVEVAWGPPAKHLVSHIPSALYLNTNHIEAEPWWNRVSDQQIAEMVKNLGIRYETTVILYGRDNTAAARAASIMMYAGVEDVRLLNGGWQSWVNEGYKTEPMRNRATPVEFGRPIPSNPDYIIDVPEAKAILADPEHQSLVSIRSWPEYIGETSGYKYIDPKGRIKGSKWGHAGSDPYHLEDFRNPDDTMLSPYLITEFWKDWGIEQHQNVSFYCGTGWRASEVFFYAHVMGWDQISVFDGGWYEWSGDPANPYEIGDVKPPQG</sequence>
<dbReference type="GO" id="GO:0004792">
    <property type="term" value="F:thiosulfate-cyanide sulfurtransferase activity"/>
    <property type="evidence" value="ECO:0007669"/>
    <property type="project" value="TreeGrafter"/>
</dbReference>
<dbReference type="SUPFAM" id="SSF52821">
    <property type="entry name" value="Rhodanese/Cell cycle control phosphatase"/>
    <property type="match status" value="3"/>
</dbReference>
<name>A0A2T3NNE9_9GAMM</name>